<name>A0A6J4NM76_9ACTN</name>
<feature type="compositionally biased region" description="Low complexity" evidence="1">
    <location>
        <begin position="17"/>
        <end position="28"/>
    </location>
</feature>
<proteinExistence type="predicted"/>
<dbReference type="EMBL" id="CADCUY010000045">
    <property type="protein sequence ID" value="CAA9387850.1"/>
    <property type="molecule type" value="Genomic_DNA"/>
</dbReference>
<organism evidence="2">
    <name type="scientific">uncultured Quadrisphaera sp</name>
    <dbReference type="NCBI Taxonomy" id="904978"/>
    <lineage>
        <taxon>Bacteria</taxon>
        <taxon>Bacillati</taxon>
        <taxon>Actinomycetota</taxon>
        <taxon>Actinomycetes</taxon>
        <taxon>Kineosporiales</taxon>
        <taxon>Kineosporiaceae</taxon>
        <taxon>Quadrisphaera</taxon>
        <taxon>environmental samples</taxon>
    </lineage>
</organism>
<reference evidence="2" key="1">
    <citation type="submission" date="2020-02" db="EMBL/GenBank/DDBJ databases">
        <authorList>
            <person name="Meier V. D."/>
        </authorList>
    </citation>
    <scope>NUCLEOTIDE SEQUENCE</scope>
    <source>
        <strain evidence="2">AVDCRST_MAG35</strain>
    </source>
</reference>
<sequence length="28" mass="2249">GTAGANGAGPGAGSGAEGAPAEPGTVAP</sequence>
<evidence type="ECO:0000256" key="1">
    <source>
        <dbReference type="SAM" id="MobiDB-lite"/>
    </source>
</evidence>
<feature type="non-terminal residue" evidence="2">
    <location>
        <position position="1"/>
    </location>
</feature>
<evidence type="ECO:0000313" key="2">
    <source>
        <dbReference type="EMBL" id="CAA9387850.1"/>
    </source>
</evidence>
<protein>
    <submittedName>
        <fullName evidence="2">Uncharacterized protein</fullName>
    </submittedName>
</protein>
<dbReference type="AlphaFoldDB" id="A0A6J4NM76"/>
<feature type="region of interest" description="Disordered" evidence="1">
    <location>
        <begin position="1"/>
        <end position="28"/>
    </location>
</feature>
<gene>
    <name evidence="2" type="ORF">AVDCRST_MAG35-231</name>
</gene>
<accession>A0A6J4NM76</accession>
<feature type="compositionally biased region" description="Gly residues" evidence="1">
    <location>
        <begin position="1"/>
        <end position="16"/>
    </location>
</feature>